<feature type="domain" description="Response regulatory" evidence="7">
    <location>
        <begin position="3"/>
        <end position="117"/>
    </location>
</feature>
<evidence type="ECO:0000256" key="1">
    <source>
        <dbReference type="ARBA" id="ARBA00022741"/>
    </source>
</evidence>
<organism evidence="8 9">
    <name type="scientific">Arcticibacterium luteifluviistationis</name>
    <dbReference type="NCBI Taxonomy" id="1784714"/>
    <lineage>
        <taxon>Bacteria</taxon>
        <taxon>Pseudomonadati</taxon>
        <taxon>Bacteroidota</taxon>
        <taxon>Cytophagia</taxon>
        <taxon>Cytophagales</taxon>
        <taxon>Leadbetterellaceae</taxon>
        <taxon>Arcticibacterium</taxon>
    </lineage>
</organism>
<evidence type="ECO:0000256" key="3">
    <source>
        <dbReference type="ARBA" id="ARBA00023015"/>
    </source>
</evidence>
<dbReference type="Gene3D" id="3.40.50.2300">
    <property type="match status" value="1"/>
</dbReference>
<feature type="modified residue" description="4-aspartylphosphate" evidence="5">
    <location>
        <position position="52"/>
    </location>
</feature>
<dbReference type="GO" id="GO:0000160">
    <property type="term" value="P:phosphorelay signal transduction system"/>
    <property type="evidence" value="ECO:0007669"/>
    <property type="project" value="InterPro"/>
</dbReference>
<dbReference type="OrthoDB" id="9782110at2"/>
<reference evidence="8 9" key="1">
    <citation type="submission" date="2018-05" db="EMBL/GenBank/DDBJ databases">
        <title>Complete genome sequence of Arcticibacterium luteifluviistationis SM1504T, a cytophagaceae bacterium isolated from Arctic surface seawater.</title>
        <authorList>
            <person name="Li Y."/>
            <person name="Qin Q.-L."/>
        </authorList>
    </citation>
    <scope>NUCLEOTIDE SEQUENCE [LARGE SCALE GENOMIC DNA]</scope>
    <source>
        <strain evidence="8 9">SM1504</strain>
    </source>
</reference>
<evidence type="ECO:0000256" key="4">
    <source>
        <dbReference type="ARBA" id="ARBA00023163"/>
    </source>
</evidence>
<dbReference type="InterPro" id="IPR009057">
    <property type="entry name" value="Homeodomain-like_sf"/>
</dbReference>
<evidence type="ECO:0000256" key="2">
    <source>
        <dbReference type="ARBA" id="ARBA00022840"/>
    </source>
</evidence>
<dbReference type="PANTHER" id="PTHR32071">
    <property type="entry name" value="TRANSCRIPTIONAL REGULATORY PROTEIN"/>
    <property type="match status" value="1"/>
</dbReference>
<sequence length="462" mass="51746">MSKILVIDDDQDICLLMNRFLTKNGYEVETAISGLLGLKKVKEFKPDLLLTDFKLGDIDGSEVLKKAKEMMPNLPVIVITGYSDIKVAINVMKMGAFDYVTKPLFPDEILLNIKKALKTETVNEDSSKVTKSKAKNKEANYIFGKSAIAKNLVKQVNLVAPTNFSVIIYGESGSGKEAIAKTIHKKSKRKDGPFVAMDCGAISNELAGSELFGHEKGSFTGAIQQKIGHFELANGGTLFLDEVANLSYEVQVSLLRVVQEQKVKRIGGNKEITLDVRILVASNEKLTEAISKGKFREDLYHRFNEFNVEVPALRERGNDVFEFADYFLKETNAELEKNVKGFSEEVRKHLLDYPWYGNLRELNNVIKRATLLTEGELIEAASLPFEIVNHEKMLFSEKKEETDKSSTPANTGSGHLKMAASEAEYQMILEALKKVNFNKSKAAALLDIDRKTLYNKMKRLKI</sequence>
<feature type="domain" description="Sigma-54 factor interaction" evidence="6">
    <location>
        <begin position="142"/>
        <end position="371"/>
    </location>
</feature>
<dbReference type="InterPro" id="IPR001789">
    <property type="entry name" value="Sig_transdc_resp-reg_receiver"/>
</dbReference>
<dbReference type="Pfam" id="PF00072">
    <property type="entry name" value="Response_reg"/>
    <property type="match status" value="1"/>
</dbReference>
<dbReference type="Gene3D" id="3.40.50.300">
    <property type="entry name" value="P-loop containing nucleotide triphosphate hydrolases"/>
    <property type="match status" value="1"/>
</dbReference>
<keyword evidence="9" id="KW-1185">Reference proteome</keyword>
<dbReference type="SMART" id="SM00448">
    <property type="entry name" value="REC"/>
    <property type="match status" value="1"/>
</dbReference>
<keyword evidence="1" id="KW-0547">Nucleotide-binding</keyword>
<dbReference type="GO" id="GO:0006355">
    <property type="term" value="P:regulation of DNA-templated transcription"/>
    <property type="evidence" value="ECO:0007669"/>
    <property type="project" value="InterPro"/>
</dbReference>
<dbReference type="InterPro" id="IPR058031">
    <property type="entry name" value="AAA_lid_NorR"/>
</dbReference>
<dbReference type="GO" id="GO:0005524">
    <property type="term" value="F:ATP binding"/>
    <property type="evidence" value="ECO:0007669"/>
    <property type="project" value="UniProtKB-KW"/>
</dbReference>
<gene>
    <name evidence="8" type="ORF">DJ013_07050</name>
</gene>
<dbReference type="Gene3D" id="1.10.10.60">
    <property type="entry name" value="Homeodomain-like"/>
    <property type="match status" value="1"/>
</dbReference>
<dbReference type="CDD" id="cd00009">
    <property type="entry name" value="AAA"/>
    <property type="match status" value="1"/>
</dbReference>
<dbReference type="PANTHER" id="PTHR32071:SF81">
    <property type="entry name" value="PROPIONATE CATABOLISM OPERON REGULATORY PROTEIN"/>
    <property type="match status" value="1"/>
</dbReference>
<dbReference type="PRINTS" id="PR01590">
    <property type="entry name" value="HTHFIS"/>
</dbReference>
<name>A0A2Z4GA59_9BACT</name>
<dbReference type="SUPFAM" id="SSF46689">
    <property type="entry name" value="Homeodomain-like"/>
    <property type="match status" value="1"/>
</dbReference>
<keyword evidence="5" id="KW-0597">Phosphoprotein</keyword>
<dbReference type="AlphaFoldDB" id="A0A2Z4GA59"/>
<dbReference type="SUPFAM" id="SSF52540">
    <property type="entry name" value="P-loop containing nucleoside triphosphate hydrolases"/>
    <property type="match status" value="1"/>
</dbReference>
<dbReference type="Pfam" id="PF00158">
    <property type="entry name" value="Sigma54_activat"/>
    <property type="match status" value="1"/>
</dbReference>
<dbReference type="Pfam" id="PF25601">
    <property type="entry name" value="AAA_lid_14"/>
    <property type="match status" value="1"/>
</dbReference>
<dbReference type="SUPFAM" id="SSF52172">
    <property type="entry name" value="CheY-like"/>
    <property type="match status" value="1"/>
</dbReference>
<dbReference type="InterPro" id="IPR002078">
    <property type="entry name" value="Sigma_54_int"/>
</dbReference>
<keyword evidence="2" id="KW-0067">ATP-binding</keyword>
<dbReference type="SMART" id="SM00382">
    <property type="entry name" value="AAA"/>
    <property type="match status" value="1"/>
</dbReference>
<evidence type="ECO:0000313" key="8">
    <source>
        <dbReference type="EMBL" id="AWV97938.1"/>
    </source>
</evidence>
<dbReference type="PROSITE" id="PS00676">
    <property type="entry name" value="SIGMA54_INTERACT_2"/>
    <property type="match status" value="1"/>
</dbReference>
<dbReference type="GO" id="GO:0043565">
    <property type="term" value="F:sequence-specific DNA binding"/>
    <property type="evidence" value="ECO:0007669"/>
    <property type="project" value="InterPro"/>
</dbReference>
<accession>A0A2Z4GA59</accession>
<dbReference type="InterPro" id="IPR025943">
    <property type="entry name" value="Sigma_54_int_dom_ATP-bd_2"/>
</dbReference>
<keyword evidence="3" id="KW-0805">Transcription regulation</keyword>
<dbReference type="Gene3D" id="1.10.8.60">
    <property type="match status" value="1"/>
</dbReference>
<dbReference type="FunFam" id="3.40.50.300:FF:000006">
    <property type="entry name" value="DNA-binding transcriptional regulator NtrC"/>
    <property type="match status" value="1"/>
</dbReference>
<dbReference type="RefSeq" id="WP_111371040.1">
    <property type="nucleotide sequence ID" value="NZ_CP029480.1"/>
</dbReference>
<dbReference type="Pfam" id="PF02954">
    <property type="entry name" value="HTH_8"/>
    <property type="match status" value="1"/>
</dbReference>
<protein>
    <submittedName>
        <fullName evidence="8">Sigma-54-dependent Fis family transcriptional regulator</fullName>
    </submittedName>
</protein>
<dbReference type="InterPro" id="IPR025662">
    <property type="entry name" value="Sigma_54_int_dom_ATP-bd_1"/>
</dbReference>
<dbReference type="KEGG" id="als:DJ013_07050"/>
<dbReference type="Proteomes" id="UP000249873">
    <property type="component" value="Chromosome"/>
</dbReference>
<dbReference type="InterPro" id="IPR003593">
    <property type="entry name" value="AAA+_ATPase"/>
</dbReference>
<dbReference type="InterPro" id="IPR027417">
    <property type="entry name" value="P-loop_NTPase"/>
</dbReference>
<evidence type="ECO:0000256" key="5">
    <source>
        <dbReference type="PROSITE-ProRule" id="PRU00169"/>
    </source>
</evidence>
<dbReference type="EMBL" id="CP029480">
    <property type="protein sequence ID" value="AWV97938.1"/>
    <property type="molecule type" value="Genomic_DNA"/>
</dbReference>
<keyword evidence="4" id="KW-0804">Transcription</keyword>
<proteinExistence type="predicted"/>
<evidence type="ECO:0000259" key="6">
    <source>
        <dbReference type="PROSITE" id="PS50045"/>
    </source>
</evidence>
<dbReference type="PROSITE" id="PS50045">
    <property type="entry name" value="SIGMA54_INTERACT_4"/>
    <property type="match status" value="1"/>
</dbReference>
<dbReference type="InterPro" id="IPR011006">
    <property type="entry name" value="CheY-like_superfamily"/>
</dbReference>
<evidence type="ECO:0000259" key="7">
    <source>
        <dbReference type="PROSITE" id="PS50110"/>
    </source>
</evidence>
<dbReference type="PROSITE" id="PS50110">
    <property type="entry name" value="RESPONSE_REGULATORY"/>
    <property type="match status" value="1"/>
</dbReference>
<dbReference type="InterPro" id="IPR002197">
    <property type="entry name" value="HTH_Fis"/>
</dbReference>
<dbReference type="PROSITE" id="PS00675">
    <property type="entry name" value="SIGMA54_INTERACT_1"/>
    <property type="match status" value="1"/>
</dbReference>
<evidence type="ECO:0000313" key="9">
    <source>
        <dbReference type="Proteomes" id="UP000249873"/>
    </source>
</evidence>